<evidence type="ECO:0000313" key="4">
    <source>
        <dbReference type="EMBL" id="ROO87583.1"/>
    </source>
</evidence>
<dbReference type="SUPFAM" id="SSF101790">
    <property type="entry name" value="Aminomethyltransferase beta-barrel domain"/>
    <property type="match status" value="1"/>
</dbReference>
<dbReference type="InterPro" id="IPR029043">
    <property type="entry name" value="GcvT/YgfZ_C"/>
</dbReference>
<gene>
    <name evidence="4" type="ORF">EDD29_5196</name>
</gene>
<evidence type="ECO:0000256" key="2">
    <source>
        <dbReference type="SAM" id="MobiDB-lite"/>
    </source>
</evidence>
<reference evidence="4 5" key="1">
    <citation type="submission" date="2018-11" db="EMBL/GenBank/DDBJ databases">
        <title>Sequencing the genomes of 1000 actinobacteria strains.</title>
        <authorList>
            <person name="Klenk H.-P."/>
        </authorList>
    </citation>
    <scope>NUCLEOTIDE SEQUENCE [LARGE SCALE GENOMIC DNA]</scope>
    <source>
        <strain evidence="4 5">DSM 44254</strain>
    </source>
</reference>
<feature type="domain" description="GCVT N-terminal" evidence="3">
    <location>
        <begin position="27"/>
        <end position="235"/>
    </location>
</feature>
<dbReference type="PANTHER" id="PTHR43757">
    <property type="entry name" value="AMINOMETHYLTRANSFERASE"/>
    <property type="match status" value="1"/>
</dbReference>
<dbReference type="SUPFAM" id="SSF103025">
    <property type="entry name" value="Folate-binding domain"/>
    <property type="match status" value="1"/>
</dbReference>
<sequence length="427" mass="48082">MDHTVSGMRTAPEGYAWSRFGQPEYTDWLDESLSWKNTCYIGDWSFLWQHRITGPDALTMLGDITVNSFANFQIGQSKHAIHTNKDGKVIHEGILTRFGDEEFMLHGRGGFWVDHYLKQTDYDAKVERDDWFILQVSGPGAVQVLERVSGQSHLRDTRFMWVNTVNIAGYEVWALRQGMAGEIGFELQGPMAAKQEVYDAIVEAGQEFGIRKLGARTTMINHLEACFPTIATDYIPAIFDEDMAGYRKVFTASMPAFAQPAYIAGSYDGAEISEYYRSPVELGWARNINFDHDFLGRAALEAEKAAPRRVMRTLVWNGDDVVDVFASLFAQGEHYPFMDMPRDQRGFMWADKVTVGGTVVGVATSRGYSYYYRQMLSLCPIDVAHSEPGTEVTVHWGAPGGPQKEIRATVAPAPYKPDRRRADLHQA</sequence>
<organism evidence="4 5">
    <name type="scientific">Actinocorallia herbida</name>
    <dbReference type="NCBI Taxonomy" id="58109"/>
    <lineage>
        <taxon>Bacteria</taxon>
        <taxon>Bacillati</taxon>
        <taxon>Actinomycetota</taxon>
        <taxon>Actinomycetes</taxon>
        <taxon>Streptosporangiales</taxon>
        <taxon>Thermomonosporaceae</taxon>
        <taxon>Actinocorallia</taxon>
    </lineage>
</organism>
<proteinExistence type="predicted"/>
<dbReference type="GO" id="GO:0008168">
    <property type="term" value="F:methyltransferase activity"/>
    <property type="evidence" value="ECO:0007669"/>
    <property type="project" value="UniProtKB-KW"/>
</dbReference>
<dbReference type="InterPro" id="IPR028896">
    <property type="entry name" value="GcvT/YgfZ/DmdA"/>
</dbReference>
<dbReference type="InterPro" id="IPR006222">
    <property type="entry name" value="GCVT_N"/>
</dbReference>
<dbReference type="PIRSF" id="PIRSF006487">
    <property type="entry name" value="GcvT"/>
    <property type="match status" value="1"/>
</dbReference>
<evidence type="ECO:0000259" key="3">
    <source>
        <dbReference type="Pfam" id="PF01571"/>
    </source>
</evidence>
<keyword evidence="5" id="KW-1185">Reference proteome</keyword>
<feature type="compositionally biased region" description="Basic and acidic residues" evidence="2">
    <location>
        <begin position="416"/>
        <end position="427"/>
    </location>
</feature>
<dbReference type="InterPro" id="IPR027266">
    <property type="entry name" value="TrmE/GcvT-like"/>
</dbReference>
<evidence type="ECO:0000256" key="1">
    <source>
        <dbReference type="PIRSR" id="PIRSR006487-1"/>
    </source>
</evidence>
<accession>A0A3N1D223</accession>
<dbReference type="EMBL" id="RJKE01000001">
    <property type="protein sequence ID" value="ROO87583.1"/>
    <property type="molecule type" value="Genomic_DNA"/>
</dbReference>
<dbReference type="GO" id="GO:0032259">
    <property type="term" value="P:methylation"/>
    <property type="evidence" value="ECO:0007669"/>
    <property type="project" value="UniProtKB-KW"/>
</dbReference>
<keyword evidence="4" id="KW-0808">Transferase</keyword>
<feature type="binding site" evidence="1">
    <location>
        <position position="186"/>
    </location>
    <ligand>
        <name>substrate</name>
    </ligand>
</feature>
<comment type="caution">
    <text evidence="4">The sequence shown here is derived from an EMBL/GenBank/DDBJ whole genome shotgun (WGS) entry which is preliminary data.</text>
</comment>
<protein>
    <submittedName>
        <fullName evidence="4">Vanillate/3-O-methylgallate O-demethylase</fullName>
    </submittedName>
</protein>
<dbReference type="Gene3D" id="3.30.1360.120">
    <property type="entry name" value="Probable tRNA modification gtpase trme, domain 1"/>
    <property type="match status" value="1"/>
</dbReference>
<dbReference type="PANTHER" id="PTHR43757:SF2">
    <property type="entry name" value="AMINOMETHYLTRANSFERASE, MITOCHONDRIAL"/>
    <property type="match status" value="1"/>
</dbReference>
<name>A0A3N1D223_9ACTN</name>
<dbReference type="AlphaFoldDB" id="A0A3N1D223"/>
<dbReference type="Proteomes" id="UP000272400">
    <property type="component" value="Unassembled WGS sequence"/>
</dbReference>
<feature type="region of interest" description="Disordered" evidence="2">
    <location>
        <begin position="398"/>
        <end position="427"/>
    </location>
</feature>
<keyword evidence="4" id="KW-0489">Methyltransferase</keyword>
<evidence type="ECO:0000313" key="5">
    <source>
        <dbReference type="Proteomes" id="UP000272400"/>
    </source>
</evidence>
<dbReference type="Pfam" id="PF01571">
    <property type="entry name" value="GCV_T"/>
    <property type="match status" value="1"/>
</dbReference>